<dbReference type="InterPro" id="IPR036324">
    <property type="entry name" value="Mn/Fe_SOD_N_sf"/>
</dbReference>
<evidence type="ECO:0000256" key="3">
    <source>
        <dbReference type="ARBA" id="ARBA00022723"/>
    </source>
</evidence>
<evidence type="ECO:0000313" key="9">
    <source>
        <dbReference type="EMBL" id="RUS29547.1"/>
    </source>
</evidence>
<dbReference type="InterPro" id="IPR019831">
    <property type="entry name" value="Mn/Fe_SOD_N"/>
</dbReference>
<feature type="domain" description="Manganese/iron superoxide dismutase C-terminal" evidence="8">
    <location>
        <begin position="216"/>
        <end position="282"/>
    </location>
</feature>
<evidence type="ECO:0000256" key="4">
    <source>
        <dbReference type="ARBA" id="ARBA00022862"/>
    </source>
</evidence>
<reference evidence="9 10" key="1">
    <citation type="journal article" date="2018" name="New Phytol.">
        <title>Phylogenomics of Endogonaceae and evolution of mycorrhizas within Mucoromycota.</title>
        <authorList>
            <person name="Chang Y."/>
            <person name="Desiro A."/>
            <person name="Na H."/>
            <person name="Sandor L."/>
            <person name="Lipzen A."/>
            <person name="Clum A."/>
            <person name="Barry K."/>
            <person name="Grigoriev I.V."/>
            <person name="Martin F.M."/>
            <person name="Stajich J.E."/>
            <person name="Smith M.E."/>
            <person name="Bonito G."/>
            <person name="Spatafora J.W."/>
        </authorList>
    </citation>
    <scope>NUCLEOTIDE SEQUENCE [LARGE SCALE GENOMIC DNA]</scope>
    <source>
        <strain evidence="9 10">AD002</strain>
    </source>
</reference>
<comment type="catalytic activity">
    <reaction evidence="6">
        <text>2 superoxide + 2 H(+) = H2O2 + O2</text>
        <dbReference type="Rhea" id="RHEA:20696"/>
        <dbReference type="ChEBI" id="CHEBI:15378"/>
        <dbReference type="ChEBI" id="CHEBI:15379"/>
        <dbReference type="ChEBI" id="CHEBI:16240"/>
        <dbReference type="ChEBI" id="CHEBI:18421"/>
        <dbReference type="EC" id="1.15.1.1"/>
    </reaction>
</comment>
<dbReference type="PANTHER" id="PTHR11404:SF6">
    <property type="entry name" value="SUPEROXIDE DISMUTASE [MN], MITOCHONDRIAL"/>
    <property type="match status" value="1"/>
</dbReference>
<evidence type="ECO:0000259" key="8">
    <source>
        <dbReference type="Pfam" id="PF02777"/>
    </source>
</evidence>
<sequence>MSLHEKQVRQFVIRVNPTSLSLSHESLSHESLSWKNPTMLSIASRSIKTPVLSALARPFTTAGPKATLPDLPYDYDALEPIISTEIMRLHHSKHHQAYINAFNQAEEKLDNALSKGDLTQQIQLQNIIKFNGGGHINHSLFWQNLAPKKQGGGEHPKGSLLSAIQKDFGSLDNFVTQFNTQTAAVQGSGWGWLVGYPLFWRGKWIGSRWVWRLLQWVANGYNKAAKRLEIATTANQDPLLNLTPLLGVDVWEHAYYLQYKNVRPDYLKAIWEVVNWKTVAERYAKAHLRISMLGGLFIHHPRAKELYKEPRP</sequence>
<dbReference type="InterPro" id="IPR050265">
    <property type="entry name" value="Fe/Mn_Superoxide_Dismutase"/>
</dbReference>
<keyword evidence="3" id="KW-0479">Metal-binding</keyword>
<dbReference type="PRINTS" id="PR01703">
    <property type="entry name" value="MNSODISMTASE"/>
</dbReference>
<evidence type="ECO:0000256" key="1">
    <source>
        <dbReference type="ARBA" id="ARBA00008714"/>
    </source>
</evidence>
<feature type="domain" description="Manganese/iron superoxide dismutase N-terminal" evidence="7">
    <location>
        <begin position="67"/>
        <end position="146"/>
    </location>
</feature>
<evidence type="ECO:0000256" key="6">
    <source>
        <dbReference type="ARBA" id="ARBA00049204"/>
    </source>
</evidence>
<dbReference type="InterPro" id="IPR001189">
    <property type="entry name" value="Mn/Fe_SOD"/>
</dbReference>
<evidence type="ECO:0000259" key="7">
    <source>
        <dbReference type="Pfam" id="PF00081"/>
    </source>
</evidence>
<dbReference type="Pfam" id="PF02777">
    <property type="entry name" value="Sod_Fe_C"/>
    <property type="match status" value="2"/>
</dbReference>
<dbReference type="SUPFAM" id="SSF54719">
    <property type="entry name" value="Fe,Mn superoxide dismutase (SOD), C-terminal domain"/>
    <property type="match status" value="1"/>
</dbReference>
<dbReference type="InterPro" id="IPR019832">
    <property type="entry name" value="Mn/Fe_SOD_C"/>
</dbReference>
<keyword evidence="4" id="KW-0049">Antioxidant</keyword>
<protein>
    <recommendedName>
        <fullName evidence="2">superoxide dismutase</fullName>
        <ecNumber evidence="2">1.15.1.1</ecNumber>
    </recommendedName>
</protein>
<dbReference type="GO" id="GO:0030145">
    <property type="term" value="F:manganese ion binding"/>
    <property type="evidence" value="ECO:0007669"/>
    <property type="project" value="TreeGrafter"/>
</dbReference>
<name>A0A433QIB3_9FUNG</name>
<dbReference type="EMBL" id="RBNJ01005051">
    <property type="protein sequence ID" value="RUS29547.1"/>
    <property type="molecule type" value="Genomic_DNA"/>
</dbReference>
<evidence type="ECO:0000256" key="5">
    <source>
        <dbReference type="ARBA" id="ARBA00023002"/>
    </source>
</evidence>
<dbReference type="AlphaFoldDB" id="A0A433QIB3"/>
<dbReference type="InterPro" id="IPR036314">
    <property type="entry name" value="SOD_C_sf"/>
</dbReference>
<dbReference type="GO" id="GO:0005739">
    <property type="term" value="C:mitochondrion"/>
    <property type="evidence" value="ECO:0007669"/>
    <property type="project" value="TreeGrafter"/>
</dbReference>
<feature type="domain" description="Manganese/iron superoxide dismutase C-terminal" evidence="8">
    <location>
        <begin position="156"/>
        <end position="194"/>
    </location>
</feature>
<evidence type="ECO:0000313" key="10">
    <source>
        <dbReference type="Proteomes" id="UP000274822"/>
    </source>
</evidence>
<dbReference type="Pfam" id="PF00081">
    <property type="entry name" value="Sod_Fe_N"/>
    <property type="match status" value="1"/>
</dbReference>
<dbReference type="SUPFAM" id="SSF46609">
    <property type="entry name" value="Fe,Mn superoxide dismutase (SOD), N-terminal domain"/>
    <property type="match status" value="1"/>
</dbReference>
<organism evidence="9 10">
    <name type="scientific">Jimgerdemannia flammicorona</name>
    <dbReference type="NCBI Taxonomy" id="994334"/>
    <lineage>
        <taxon>Eukaryota</taxon>
        <taxon>Fungi</taxon>
        <taxon>Fungi incertae sedis</taxon>
        <taxon>Mucoromycota</taxon>
        <taxon>Mucoromycotina</taxon>
        <taxon>Endogonomycetes</taxon>
        <taxon>Endogonales</taxon>
        <taxon>Endogonaceae</taxon>
        <taxon>Jimgerdemannia</taxon>
    </lineage>
</organism>
<dbReference type="InterPro" id="IPR019833">
    <property type="entry name" value="Mn/Fe_SOD_BS"/>
</dbReference>
<dbReference type="Gene3D" id="3.55.40.20">
    <property type="entry name" value="Iron/manganese superoxide dismutase, C-terminal domain"/>
    <property type="match status" value="2"/>
</dbReference>
<keyword evidence="5" id="KW-0560">Oxidoreductase</keyword>
<dbReference type="GO" id="GO:0004784">
    <property type="term" value="F:superoxide dismutase activity"/>
    <property type="evidence" value="ECO:0007669"/>
    <property type="project" value="UniProtKB-EC"/>
</dbReference>
<dbReference type="FunFam" id="1.10.287.990:FF:000001">
    <property type="entry name" value="Superoxide dismutase"/>
    <property type="match status" value="1"/>
</dbReference>
<accession>A0A433QIB3</accession>
<dbReference type="PROSITE" id="PS00088">
    <property type="entry name" value="SOD_MN"/>
    <property type="match status" value="1"/>
</dbReference>
<dbReference type="Proteomes" id="UP000274822">
    <property type="component" value="Unassembled WGS sequence"/>
</dbReference>
<evidence type="ECO:0000256" key="2">
    <source>
        <dbReference type="ARBA" id="ARBA00012682"/>
    </source>
</evidence>
<comment type="caution">
    <text evidence="9">The sequence shown here is derived from an EMBL/GenBank/DDBJ whole genome shotgun (WGS) entry which is preliminary data.</text>
</comment>
<dbReference type="EC" id="1.15.1.1" evidence="2"/>
<comment type="similarity">
    <text evidence="1">Belongs to the iron/manganese superoxide dismutase family.</text>
</comment>
<dbReference type="PANTHER" id="PTHR11404">
    <property type="entry name" value="SUPEROXIDE DISMUTASE 2"/>
    <property type="match status" value="1"/>
</dbReference>
<gene>
    <name evidence="9" type="ORF">BC938DRAFT_480530</name>
</gene>
<keyword evidence="10" id="KW-1185">Reference proteome</keyword>
<dbReference type="Gene3D" id="1.10.287.990">
    <property type="entry name" value="Fe,Mn superoxide dismutase (SOD) domain"/>
    <property type="match status" value="1"/>
</dbReference>
<proteinExistence type="inferred from homology"/>